<accession>A0A9D4UEM6</accession>
<proteinExistence type="predicted"/>
<evidence type="ECO:0000313" key="1">
    <source>
        <dbReference type="EMBL" id="KAI5066405.1"/>
    </source>
</evidence>
<dbReference type="AlphaFoldDB" id="A0A9D4UEM6"/>
<sequence>MFKVVTTVVVLPSAYVSGSFVVYAASSSVGVSGSRKPRPNLSTTMVFVVSSSMARPFPLESSHAFYN</sequence>
<comment type="caution">
    <text evidence="1">The sequence shown here is derived from an EMBL/GenBank/DDBJ whole genome shotgun (WGS) entry which is preliminary data.</text>
</comment>
<gene>
    <name evidence="1" type="ORF">GOP47_0019029</name>
</gene>
<organism evidence="1 2">
    <name type="scientific">Adiantum capillus-veneris</name>
    <name type="common">Maidenhair fern</name>
    <dbReference type="NCBI Taxonomy" id="13818"/>
    <lineage>
        <taxon>Eukaryota</taxon>
        <taxon>Viridiplantae</taxon>
        <taxon>Streptophyta</taxon>
        <taxon>Embryophyta</taxon>
        <taxon>Tracheophyta</taxon>
        <taxon>Polypodiopsida</taxon>
        <taxon>Polypodiidae</taxon>
        <taxon>Polypodiales</taxon>
        <taxon>Pteridineae</taxon>
        <taxon>Pteridaceae</taxon>
        <taxon>Vittarioideae</taxon>
        <taxon>Adiantum</taxon>
    </lineage>
</organism>
<dbReference type="EMBL" id="JABFUD020000018">
    <property type="protein sequence ID" value="KAI5066405.1"/>
    <property type="molecule type" value="Genomic_DNA"/>
</dbReference>
<reference evidence="1" key="1">
    <citation type="submission" date="2021-01" db="EMBL/GenBank/DDBJ databases">
        <title>Adiantum capillus-veneris genome.</title>
        <authorList>
            <person name="Fang Y."/>
            <person name="Liao Q."/>
        </authorList>
    </citation>
    <scope>NUCLEOTIDE SEQUENCE</scope>
    <source>
        <strain evidence="1">H3</strain>
        <tissue evidence="1">Leaf</tissue>
    </source>
</reference>
<evidence type="ECO:0000313" key="2">
    <source>
        <dbReference type="Proteomes" id="UP000886520"/>
    </source>
</evidence>
<name>A0A9D4UEM6_ADICA</name>
<keyword evidence="2" id="KW-1185">Reference proteome</keyword>
<protein>
    <submittedName>
        <fullName evidence="1">Uncharacterized protein</fullName>
    </submittedName>
</protein>
<dbReference type="Proteomes" id="UP000886520">
    <property type="component" value="Chromosome 18"/>
</dbReference>